<organism evidence="1 2">
    <name type="scientific">Eleusine coracana subsp. coracana</name>
    <dbReference type="NCBI Taxonomy" id="191504"/>
    <lineage>
        <taxon>Eukaryota</taxon>
        <taxon>Viridiplantae</taxon>
        <taxon>Streptophyta</taxon>
        <taxon>Embryophyta</taxon>
        <taxon>Tracheophyta</taxon>
        <taxon>Spermatophyta</taxon>
        <taxon>Magnoliopsida</taxon>
        <taxon>Liliopsida</taxon>
        <taxon>Poales</taxon>
        <taxon>Poaceae</taxon>
        <taxon>PACMAD clade</taxon>
        <taxon>Chloridoideae</taxon>
        <taxon>Cynodonteae</taxon>
        <taxon>Eleusininae</taxon>
        <taxon>Eleusine</taxon>
    </lineage>
</organism>
<protein>
    <submittedName>
        <fullName evidence="1">Uncharacterized protein</fullName>
    </submittedName>
</protein>
<evidence type="ECO:0000313" key="1">
    <source>
        <dbReference type="EMBL" id="GJN30925.1"/>
    </source>
</evidence>
<evidence type="ECO:0000313" key="2">
    <source>
        <dbReference type="Proteomes" id="UP001054889"/>
    </source>
</evidence>
<name>A0AAV5F975_ELECO</name>
<dbReference type="Proteomes" id="UP001054889">
    <property type="component" value="Unassembled WGS sequence"/>
</dbReference>
<dbReference type="EMBL" id="BQKI01000082">
    <property type="protein sequence ID" value="GJN30925.1"/>
    <property type="molecule type" value="Genomic_DNA"/>
</dbReference>
<sequence length="148" mass="16552">MEPETSTRRTPSMTTARWSYVTFAAWETPERQSTSIAAAANGRSPARGIIAIAAVARRRRRRGKRSSLRERGVAFGVLAKAAGHRTPGLSLSLKRWSERARGAERRWWCVLMRRSCSVGVRHGRKRKERRNAAGWLILDGANGLAMLP</sequence>
<accession>A0AAV5F975</accession>
<gene>
    <name evidence="1" type="primary">gb19271</name>
    <name evidence="1" type="ORF">PR202_gb19271</name>
</gene>
<keyword evidence="2" id="KW-1185">Reference proteome</keyword>
<reference evidence="1" key="2">
    <citation type="submission" date="2021-12" db="EMBL/GenBank/DDBJ databases">
        <title>Resequencing data analysis of finger millet.</title>
        <authorList>
            <person name="Hatakeyama M."/>
            <person name="Aluri S."/>
            <person name="Balachadran M.T."/>
            <person name="Sivarajan S.R."/>
            <person name="Poveda L."/>
            <person name="Shimizu-Inatsugi R."/>
            <person name="Schlapbach R."/>
            <person name="Sreeman S.M."/>
            <person name="Shimizu K.K."/>
        </authorList>
    </citation>
    <scope>NUCLEOTIDE SEQUENCE</scope>
</reference>
<reference evidence="1" key="1">
    <citation type="journal article" date="2018" name="DNA Res.">
        <title>Multiple hybrid de novo genome assembly of finger millet, an orphan allotetraploid crop.</title>
        <authorList>
            <person name="Hatakeyama M."/>
            <person name="Aluri S."/>
            <person name="Balachadran M.T."/>
            <person name="Sivarajan S.R."/>
            <person name="Patrignani A."/>
            <person name="Gruter S."/>
            <person name="Poveda L."/>
            <person name="Shimizu-Inatsugi R."/>
            <person name="Baeten J."/>
            <person name="Francoijs K.J."/>
            <person name="Nataraja K.N."/>
            <person name="Reddy Y.A.N."/>
            <person name="Phadnis S."/>
            <person name="Ravikumar R.L."/>
            <person name="Schlapbach R."/>
            <person name="Sreeman S.M."/>
            <person name="Shimizu K.K."/>
        </authorList>
    </citation>
    <scope>NUCLEOTIDE SEQUENCE</scope>
</reference>
<comment type="caution">
    <text evidence="1">The sequence shown here is derived from an EMBL/GenBank/DDBJ whole genome shotgun (WGS) entry which is preliminary data.</text>
</comment>
<dbReference type="AlphaFoldDB" id="A0AAV5F975"/>
<proteinExistence type="predicted"/>